<reference evidence="4" key="1">
    <citation type="submission" date="2015-02" db="EMBL/GenBank/DDBJ databases">
        <title>Genome sequencing for Strongylocentrotus purpuratus.</title>
        <authorList>
            <person name="Murali S."/>
            <person name="Liu Y."/>
            <person name="Vee V."/>
            <person name="English A."/>
            <person name="Wang M."/>
            <person name="Skinner E."/>
            <person name="Han Y."/>
            <person name="Muzny D.M."/>
            <person name="Worley K.C."/>
            <person name="Gibbs R.A."/>
        </authorList>
    </citation>
    <scope>NUCLEOTIDE SEQUENCE</scope>
</reference>
<comment type="similarity">
    <text evidence="1">Belongs to the SNF7 family.</text>
</comment>
<organism evidence="3 4">
    <name type="scientific">Strongylocentrotus purpuratus</name>
    <name type="common">Purple sea urchin</name>
    <dbReference type="NCBI Taxonomy" id="7668"/>
    <lineage>
        <taxon>Eukaryota</taxon>
        <taxon>Metazoa</taxon>
        <taxon>Echinodermata</taxon>
        <taxon>Eleutherozoa</taxon>
        <taxon>Echinozoa</taxon>
        <taxon>Echinoidea</taxon>
        <taxon>Euechinoidea</taxon>
        <taxon>Echinacea</taxon>
        <taxon>Camarodonta</taxon>
        <taxon>Echinidea</taxon>
        <taxon>Strongylocentrotidae</taxon>
        <taxon>Strongylocentrotus</taxon>
    </lineage>
</organism>
<dbReference type="CTD" id="100526767"/>
<evidence type="ECO:0000256" key="1">
    <source>
        <dbReference type="ARBA" id="ARBA00006190"/>
    </source>
</evidence>
<dbReference type="InterPro" id="IPR005024">
    <property type="entry name" value="Snf7_fam"/>
</dbReference>
<dbReference type="GO" id="GO:0000815">
    <property type="term" value="C:ESCRT III complex"/>
    <property type="evidence" value="ECO:0000318"/>
    <property type="project" value="GO_Central"/>
</dbReference>
<keyword evidence="4" id="KW-1185">Reference proteome</keyword>
<feature type="region of interest" description="Disordered" evidence="2">
    <location>
        <begin position="178"/>
        <end position="220"/>
    </location>
</feature>
<evidence type="ECO:0000313" key="3">
    <source>
        <dbReference type="EnsemblMetazoa" id="XP_011674708"/>
    </source>
</evidence>
<dbReference type="Gene3D" id="6.10.140.1230">
    <property type="match status" value="1"/>
</dbReference>
<evidence type="ECO:0000256" key="2">
    <source>
        <dbReference type="SAM" id="MobiDB-lite"/>
    </source>
</evidence>
<reference evidence="3" key="2">
    <citation type="submission" date="2021-01" db="UniProtKB">
        <authorList>
            <consortium name="EnsemblMetazoa"/>
        </authorList>
    </citation>
    <scope>IDENTIFICATION</scope>
</reference>
<dbReference type="GO" id="GO:0032509">
    <property type="term" value="P:endosome transport via multivesicular body sorting pathway"/>
    <property type="evidence" value="ECO:0000318"/>
    <property type="project" value="GO_Central"/>
</dbReference>
<dbReference type="EnsemblMetazoa" id="XM_011676406">
    <property type="protein sequence ID" value="XP_011674708"/>
    <property type="gene ID" value="LOC576178"/>
</dbReference>
<feature type="compositionally biased region" description="Acidic residues" evidence="2">
    <location>
        <begin position="197"/>
        <end position="207"/>
    </location>
</feature>
<accession>A0A7M7HGP7</accession>
<dbReference type="RefSeq" id="XP_011674708.1">
    <property type="nucleotide sequence ID" value="XM_011676406.2"/>
</dbReference>
<dbReference type="InParanoid" id="A0A7M7HGP7"/>
<dbReference type="Pfam" id="PF03357">
    <property type="entry name" value="Snf7"/>
    <property type="match status" value="1"/>
</dbReference>
<dbReference type="PANTHER" id="PTHR10476">
    <property type="entry name" value="CHARGED MULTIVESICULAR BODY PROTEIN"/>
    <property type="match status" value="1"/>
</dbReference>
<dbReference type="Proteomes" id="UP000007110">
    <property type="component" value="Unassembled WGS sequence"/>
</dbReference>
<evidence type="ECO:0008006" key="5">
    <source>
        <dbReference type="Google" id="ProtNLM"/>
    </source>
</evidence>
<name>A0A7M7HGP7_STRPU</name>
<proteinExistence type="inferred from homology"/>
<dbReference type="GO" id="GO:0045324">
    <property type="term" value="P:late endosome to vacuole transport"/>
    <property type="evidence" value="ECO:0000318"/>
    <property type="project" value="GO_Central"/>
</dbReference>
<dbReference type="OMA" id="KILWEVT"/>
<dbReference type="AlphaFoldDB" id="A0A7M7HGP7"/>
<dbReference type="GeneID" id="576178"/>
<dbReference type="GO" id="GO:0015031">
    <property type="term" value="P:protein transport"/>
    <property type="evidence" value="ECO:0000318"/>
    <property type="project" value="GO_Central"/>
</dbReference>
<feature type="compositionally biased region" description="Low complexity" evidence="2">
    <location>
        <begin position="183"/>
        <end position="196"/>
    </location>
</feature>
<dbReference type="GO" id="GO:0005771">
    <property type="term" value="C:multivesicular body"/>
    <property type="evidence" value="ECO:0000318"/>
    <property type="project" value="GO_Central"/>
</dbReference>
<dbReference type="KEGG" id="spu:576178"/>
<dbReference type="OrthoDB" id="2329734at2759"/>
<sequence>MGLFGKEAKKDPKDQVREWTSALRKEGRQLDRQIRSIEVAEAKVKRSIKDSAKKNHMDVCKILAKELIQSKKAKNRIYTSKAHLNSVGMQMKNQQALLRVSGALEKSTVVMKAMQSLVKVPEIQATMMELSKEMMKAGIIEEMMEDTFESLDDVEEDATQEEIDKILYELTAGALSTAPEVSAELPGPAEGATAGPESEEEEEEGDDLQAMQARLEALRS</sequence>
<dbReference type="FunCoup" id="A0A7M7HGP7">
    <property type="interactions" value="1577"/>
</dbReference>
<protein>
    <recommendedName>
        <fullName evidence="5">Charged multivesicular body protein 3</fullName>
    </recommendedName>
</protein>
<evidence type="ECO:0000313" key="4">
    <source>
        <dbReference type="Proteomes" id="UP000007110"/>
    </source>
</evidence>